<sequence>MVNRLVCGIYDRWLSREPDFKPTRTMFGPLDDLHVSDLIDHSNSSWRTALIVENFHPFDAQHILAIQLGRNNSQDHGSKSRNVSVKTVHHLALKPAENSSPSDIVEVVITTNWNFIWQQLVSNKIKVFGWKKCNNALPSVNNLMKRKVEIVDFCPVCEAVGENIPHALFGRSVMAGNTMERNVTAEGDCMDIIKRVVSKDEDYSPIGTIVDDIDRVPDAEYSLLQDEVRSKRVELPCS</sequence>
<evidence type="ECO:0000313" key="2">
    <source>
        <dbReference type="EMBL" id="KAK4394033.1"/>
    </source>
</evidence>
<dbReference type="InterPro" id="IPR026960">
    <property type="entry name" value="RVT-Znf"/>
</dbReference>
<protein>
    <recommendedName>
        <fullName evidence="1">Reverse transcriptase zinc-binding domain-containing protein</fullName>
    </recommendedName>
</protein>
<organism evidence="2 3">
    <name type="scientific">Sesamum angolense</name>
    <dbReference type="NCBI Taxonomy" id="2727404"/>
    <lineage>
        <taxon>Eukaryota</taxon>
        <taxon>Viridiplantae</taxon>
        <taxon>Streptophyta</taxon>
        <taxon>Embryophyta</taxon>
        <taxon>Tracheophyta</taxon>
        <taxon>Spermatophyta</taxon>
        <taxon>Magnoliopsida</taxon>
        <taxon>eudicotyledons</taxon>
        <taxon>Gunneridae</taxon>
        <taxon>Pentapetalae</taxon>
        <taxon>asterids</taxon>
        <taxon>lamiids</taxon>
        <taxon>Lamiales</taxon>
        <taxon>Pedaliaceae</taxon>
        <taxon>Sesamum</taxon>
    </lineage>
</organism>
<gene>
    <name evidence="2" type="ORF">Sango_1874100</name>
</gene>
<accession>A0AAE1WIZ0</accession>
<dbReference type="Pfam" id="PF13966">
    <property type="entry name" value="zf-RVT"/>
    <property type="match status" value="1"/>
</dbReference>
<evidence type="ECO:0000313" key="3">
    <source>
        <dbReference type="Proteomes" id="UP001289374"/>
    </source>
</evidence>
<dbReference type="Proteomes" id="UP001289374">
    <property type="component" value="Unassembled WGS sequence"/>
</dbReference>
<dbReference type="AlphaFoldDB" id="A0AAE1WIZ0"/>
<comment type="caution">
    <text evidence="2">The sequence shown here is derived from an EMBL/GenBank/DDBJ whole genome shotgun (WGS) entry which is preliminary data.</text>
</comment>
<dbReference type="EMBL" id="JACGWL010000010">
    <property type="protein sequence ID" value="KAK4394033.1"/>
    <property type="molecule type" value="Genomic_DNA"/>
</dbReference>
<reference evidence="2" key="2">
    <citation type="journal article" date="2024" name="Plant">
        <title>Genomic evolution and insights into agronomic trait innovations of Sesamum species.</title>
        <authorList>
            <person name="Miao H."/>
            <person name="Wang L."/>
            <person name="Qu L."/>
            <person name="Liu H."/>
            <person name="Sun Y."/>
            <person name="Le M."/>
            <person name="Wang Q."/>
            <person name="Wei S."/>
            <person name="Zheng Y."/>
            <person name="Lin W."/>
            <person name="Duan Y."/>
            <person name="Cao H."/>
            <person name="Xiong S."/>
            <person name="Wang X."/>
            <person name="Wei L."/>
            <person name="Li C."/>
            <person name="Ma Q."/>
            <person name="Ju M."/>
            <person name="Zhao R."/>
            <person name="Li G."/>
            <person name="Mu C."/>
            <person name="Tian Q."/>
            <person name="Mei H."/>
            <person name="Zhang T."/>
            <person name="Gao T."/>
            <person name="Zhang H."/>
        </authorList>
    </citation>
    <scope>NUCLEOTIDE SEQUENCE</scope>
    <source>
        <strain evidence="2">K16</strain>
    </source>
</reference>
<reference evidence="2" key="1">
    <citation type="submission" date="2020-06" db="EMBL/GenBank/DDBJ databases">
        <authorList>
            <person name="Li T."/>
            <person name="Hu X."/>
            <person name="Zhang T."/>
            <person name="Song X."/>
            <person name="Zhang H."/>
            <person name="Dai N."/>
            <person name="Sheng W."/>
            <person name="Hou X."/>
            <person name="Wei L."/>
        </authorList>
    </citation>
    <scope>NUCLEOTIDE SEQUENCE</scope>
    <source>
        <strain evidence="2">K16</strain>
        <tissue evidence="2">Leaf</tissue>
    </source>
</reference>
<evidence type="ECO:0000259" key="1">
    <source>
        <dbReference type="Pfam" id="PF13966"/>
    </source>
</evidence>
<proteinExistence type="predicted"/>
<feature type="domain" description="Reverse transcriptase zinc-binding" evidence="1">
    <location>
        <begin position="111"/>
        <end position="169"/>
    </location>
</feature>
<keyword evidence="3" id="KW-1185">Reference proteome</keyword>
<name>A0AAE1WIZ0_9LAMI</name>